<gene>
    <name evidence="2" type="ORF">CTRI78_v005901</name>
</gene>
<dbReference type="Pfam" id="PF08615">
    <property type="entry name" value="RNase_H2_suC"/>
    <property type="match status" value="1"/>
</dbReference>
<name>A0A4R8RDN2_COLTR</name>
<dbReference type="AlphaFoldDB" id="A0A4R8RDN2"/>
<dbReference type="STRING" id="5466.A0A4R8RDN2"/>
<feature type="region of interest" description="Disordered" evidence="1">
    <location>
        <begin position="72"/>
        <end position="104"/>
    </location>
</feature>
<dbReference type="PANTHER" id="PTHR47204:SF1">
    <property type="entry name" value="RIBONUCLEASE H2 SUBUNIT C"/>
    <property type="match status" value="1"/>
</dbReference>
<dbReference type="Gene3D" id="2.40.128.680">
    <property type="match status" value="1"/>
</dbReference>
<comment type="caution">
    <text evidence="2">The sequence shown here is derived from an EMBL/GenBank/DDBJ whole genome shotgun (WGS) entry which is preliminary data.</text>
</comment>
<dbReference type="EMBL" id="RYZW01000051">
    <property type="protein sequence ID" value="TDZ54885.1"/>
    <property type="molecule type" value="Genomic_DNA"/>
</dbReference>
<evidence type="ECO:0000256" key="1">
    <source>
        <dbReference type="SAM" id="MobiDB-lite"/>
    </source>
</evidence>
<protein>
    <submittedName>
        <fullName evidence="2">Uncharacterized protein</fullName>
    </submittedName>
</protein>
<dbReference type="PANTHER" id="PTHR47204">
    <property type="entry name" value="OS02G0168900 PROTEIN"/>
    <property type="match status" value="1"/>
</dbReference>
<keyword evidence="3" id="KW-1185">Reference proteome</keyword>
<evidence type="ECO:0000313" key="2">
    <source>
        <dbReference type="EMBL" id="TDZ54885.1"/>
    </source>
</evidence>
<dbReference type="GO" id="GO:0032299">
    <property type="term" value="C:ribonuclease H2 complex"/>
    <property type="evidence" value="ECO:0007669"/>
    <property type="project" value="InterPro"/>
</dbReference>
<feature type="compositionally biased region" description="Basic and acidic residues" evidence="1">
    <location>
        <begin position="78"/>
        <end position="89"/>
    </location>
</feature>
<dbReference type="Proteomes" id="UP000295703">
    <property type="component" value="Unassembled WGS sequence"/>
</dbReference>
<feature type="compositionally biased region" description="Acidic residues" evidence="1">
    <location>
        <begin position="90"/>
        <end position="102"/>
    </location>
</feature>
<dbReference type="GO" id="GO:0006401">
    <property type="term" value="P:RNA catabolic process"/>
    <property type="evidence" value="ECO:0007669"/>
    <property type="project" value="InterPro"/>
</dbReference>
<proteinExistence type="predicted"/>
<organism evidence="2 3">
    <name type="scientific">Colletotrichum trifolii</name>
    <dbReference type="NCBI Taxonomy" id="5466"/>
    <lineage>
        <taxon>Eukaryota</taxon>
        <taxon>Fungi</taxon>
        <taxon>Dikarya</taxon>
        <taxon>Ascomycota</taxon>
        <taxon>Pezizomycotina</taxon>
        <taxon>Sordariomycetes</taxon>
        <taxon>Hypocreomycetidae</taxon>
        <taxon>Glomerellales</taxon>
        <taxon>Glomerellaceae</taxon>
        <taxon>Colletotrichum</taxon>
        <taxon>Colletotrichum orbiculare species complex</taxon>
    </lineage>
</organism>
<dbReference type="CDD" id="cd09271">
    <property type="entry name" value="RNase_H2-C"/>
    <property type="match status" value="1"/>
</dbReference>
<accession>A0A4R8RDN2</accession>
<evidence type="ECO:0000313" key="3">
    <source>
        <dbReference type="Proteomes" id="UP000295703"/>
    </source>
</evidence>
<reference evidence="2 3" key="1">
    <citation type="submission" date="2018-12" db="EMBL/GenBank/DDBJ databases">
        <title>Genome sequence and assembly of Colletotrichum trifolii.</title>
        <authorList>
            <person name="Gan P."/>
            <person name="Shirasu K."/>
        </authorList>
    </citation>
    <scope>NUCLEOTIDE SEQUENCE [LARGE SCALE GENOMIC DNA]</scope>
    <source>
        <strain evidence="2 3">543-2</strain>
    </source>
</reference>
<sequence>MSQPILSISPNNSCNSRKAVANLLPCRIHHDGPIGETESFWNPIKTDDGKHVAYFRGRKLHGTTVKLPEQYRGVVMQKSDKKTENRQPEVEEEMQEEEEEERVEVGAMDVKADFDEMVIWGHEASADAASDPYMRSIEEWLSVAGKIHAHSPPETKNGV</sequence>
<dbReference type="InterPro" id="IPR013924">
    <property type="entry name" value="RNase_H2_suC"/>
</dbReference>